<feature type="compositionally biased region" description="Pro residues" evidence="3">
    <location>
        <begin position="726"/>
        <end position="735"/>
    </location>
</feature>
<feature type="compositionally biased region" description="Low complexity" evidence="3">
    <location>
        <begin position="685"/>
        <end position="715"/>
    </location>
</feature>
<dbReference type="InterPro" id="IPR057748">
    <property type="entry name" value="NFRKB_WH_2"/>
</dbReference>
<dbReference type="Pfam" id="PF25793">
    <property type="entry name" value="WHD_2nd_NFRKB"/>
    <property type="match status" value="1"/>
</dbReference>
<keyword evidence="6" id="KW-1185">Reference proteome</keyword>
<dbReference type="CDD" id="cd21865">
    <property type="entry name" value="DEUBAD_NFRKB"/>
    <property type="match status" value="1"/>
</dbReference>
<feature type="region of interest" description="Disordered" evidence="3">
    <location>
        <begin position="186"/>
        <end position="266"/>
    </location>
</feature>
<feature type="compositionally biased region" description="Pro residues" evidence="3">
    <location>
        <begin position="251"/>
        <end position="263"/>
    </location>
</feature>
<feature type="compositionally biased region" description="Low complexity" evidence="3">
    <location>
        <begin position="739"/>
        <end position="773"/>
    </location>
</feature>
<feature type="compositionally biased region" description="Basic residues" evidence="3">
    <location>
        <begin position="321"/>
        <end position="334"/>
    </location>
</feature>
<dbReference type="GO" id="GO:0031011">
    <property type="term" value="C:Ino80 complex"/>
    <property type="evidence" value="ECO:0007669"/>
    <property type="project" value="InterPro"/>
</dbReference>
<accession>A0A8J9ZT12</accession>
<feature type="region of interest" description="Disordered" evidence="3">
    <location>
        <begin position="1090"/>
        <end position="1152"/>
    </location>
</feature>
<feature type="compositionally biased region" description="Basic and acidic residues" evidence="3">
    <location>
        <begin position="513"/>
        <end position="525"/>
    </location>
</feature>
<comment type="subcellular location">
    <subcellularLocation>
        <location evidence="1">Nucleus</location>
    </subcellularLocation>
</comment>
<evidence type="ECO:0000256" key="3">
    <source>
        <dbReference type="SAM" id="MobiDB-lite"/>
    </source>
</evidence>
<feature type="compositionally biased region" description="Polar residues" evidence="3">
    <location>
        <begin position="204"/>
        <end position="215"/>
    </location>
</feature>
<dbReference type="PROSITE" id="PS51916">
    <property type="entry name" value="DEUBAD"/>
    <property type="match status" value="1"/>
</dbReference>
<evidence type="ECO:0000256" key="2">
    <source>
        <dbReference type="ARBA" id="ARBA00023242"/>
    </source>
</evidence>
<feature type="compositionally biased region" description="Basic residues" evidence="3">
    <location>
        <begin position="669"/>
        <end position="684"/>
    </location>
</feature>
<feature type="compositionally biased region" description="Acidic residues" evidence="3">
    <location>
        <begin position="193"/>
        <end position="202"/>
    </location>
</feature>
<feature type="compositionally biased region" description="Low complexity" evidence="3">
    <location>
        <begin position="1095"/>
        <end position="1149"/>
    </location>
</feature>
<dbReference type="PANTHER" id="PTHR13052:SF3">
    <property type="entry name" value="NUCLEAR FACTOR RELATED TO KAPPA-B-BINDING PROTEIN"/>
    <property type="match status" value="1"/>
</dbReference>
<reference evidence="5" key="1">
    <citation type="submission" date="2022-01" db="EMBL/GenBank/DDBJ databases">
        <authorList>
            <person name="Braso-Vives M."/>
        </authorList>
    </citation>
    <scope>NUCLEOTIDE SEQUENCE</scope>
</reference>
<proteinExistence type="predicted"/>
<protein>
    <submittedName>
        <fullName evidence="5">NFRKB protein</fullName>
    </submittedName>
</protein>
<dbReference type="GO" id="GO:0002020">
    <property type="term" value="F:protease binding"/>
    <property type="evidence" value="ECO:0007669"/>
    <property type="project" value="TreeGrafter"/>
</dbReference>
<dbReference type="Pfam" id="PF14465">
    <property type="entry name" value="WHD_1st_NFRKB"/>
    <property type="match status" value="1"/>
</dbReference>
<feature type="region of interest" description="Disordered" evidence="3">
    <location>
        <begin position="853"/>
        <end position="882"/>
    </location>
</feature>
<dbReference type="Gene3D" id="1.10.10.2430">
    <property type="entry name" value="NFRKB winged helix-like domain"/>
    <property type="match status" value="1"/>
</dbReference>
<evidence type="ECO:0000259" key="4">
    <source>
        <dbReference type="PROSITE" id="PS51916"/>
    </source>
</evidence>
<dbReference type="InterPro" id="IPR024867">
    <property type="entry name" value="NFRKB"/>
</dbReference>
<dbReference type="InterPro" id="IPR038106">
    <property type="entry name" value="NFRKB_winged_sf"/>
</dbReference>
<dbReference type="PANTHER" id="PTHR13052">
    <property type="entry name" value="NFRKB-RELATED"/>
    <property type="match status" value="1"/>
</dbReference>
<evidence type="ECO:0000256" key="1">
    <source>
        <dbReference type="ARBA" id="ARBA00004123"/>
    </source>
</evidence>
<feature type="region of interest" description="Disordered" evidence="3">
    <location>
        <begin position="303"/>
        <end position="358"/>
    </location>
</feature>
<name>A0A8J9ZT12_BRALA</name>
<feature type="compositionally biased region" description="Low complexity" evidence="3">
    <location>
        <begin position="919"/>
        <end position="937"/>
    </location>
</feature>
<feature type="region of interest" description="Disordered" evidence="3">
    <location>
        <begin position="484"/>
        <end position="525"/>
    </location>
</feature>
<organism evidence="5 6">
    <name type="scientific">Branchiostoma lanceolatum</name>
    <name type="common">Common lancelet</name>
    <name type="synonym">Amphioxus lanceolatum</name>
    <dbReference type="NCBI Taxonomy" id="7740"/>
    <lineage>
        <taxon>Eukaryota</taxon>
        <taxon>Metazoa</taxon>
        <taxon>Chordata</taxon>
        <taxon>Cephalochordata</taxon>
        <taxon>Leptocardii</taxon>
        <taxon>Amphioxiformes</taxon>
        <taxon>Branchiostomatidae</taxon>
        <taxon>Branchiostoma</taxon>
    </lineage>
</organism>
<gene>
    <name evidence="5" type="primary">NFRKB</name>
    <name evidence="5" type="ORF">BLAG_LOCUS17869</name>
</gene>
<dbReference type="Proteomes" id="UP000838412">
    <property type="component" value="Chromosome 4"/>
</dbReference>
<feature type="region of interest" description="Disordered" evidence="3">
    <location>
        <begin position="145"/>
        <end position="172"/>
    </location>
</feature>
<keyword evidence="2" id="KW-0539">Nucleus</keyword>
<feature type="region of interest" description="Disordered" evidence="3">
    <location>
        <begin position="668"/>
        <end position="802"/>
    </location>
</feature>
<evidence type="ECO:0000313" key="5">
    <source>
        <dbReference type="EMBL" id="CAH1263057.1"/>
    </source>
</evidence>
<dbReference type="OrthoDB" id="70874at2759"/>
<dbReference type="EMBL" id="OV696689">
    <property type="protein sequence ID" value="CAH1263057.1"/>
    <property type="molecule type" value="Genomic_DNA"/>
</dbReference>
<dbReference type="InterPro" id="IPR025220">
    <property type="entry name" value="NFRKB_WH_1"/>
</dbReference>
<feature type="domain" description="DEUBAD" evidence="4">
    <location>
        <begin position="21"/>
        <end position="138"/>
    </location>
</feature>
<evidence type="ECO:0000313" key="6">
    <source>
        <dbReference type="Proteomes" id="UP000838412"/>
    </source>
</evidence>
<sequence length="1307" mass="139938">MPAVELNMEPCRLGKEDVLVPRDLIEKPEVFQDVLSLETWNSVLSAEQRQHLSKFLPTFPDNSTHNNEETLRSLFSGENFKFGNPLQSFQKQLKGGYLFPANARLKAKCQKAKFRDYKFRQQRYYQKLLKDVIISRERVLQSALQNGPDYRVPPPPHPDQQSRPRTDPVQQRASRMYHKILLEVKDECRVDDETSSDEEGESPQEASSLLSQQVSMLFGDSPPTTPRVVSTMAPRPKGADLGASAASTVLQPPPPPPPPPPTPTDQQITKMLLRHKRRRTEQEDAPELDTQGMSLNEVILRTNRRPTLPRQMMPSFSPPVVKKKEKKDRPRKKPKAEPKVEEDQSSIGAANAGGVTSTQTGVAAGKMKSVGGMYVSYFVLLKSILQRTSEQSLSIRQLEEFVRDWQSAPTSLLNAWYSTHRDWSQLVQPALRLLAGKSNALPPSFCPCVEYRTGTQDWKWIGQASDSDLTLLCKQWLQGLGLNQKQETDGKQSSPVPPPRMRTDYVVRPSNGQEKEEFRKQEEARYQGPHKPFTYRMHGYEAVVGPVKGVKGKETTFNKAREHSLLVPDRPACVTILSLVRDAAARLPNGEGTRAEICELLKDSSYLAKDATDSQINAVVSGALDRLHYEKDPCVKYDPIRKVWIYLHRNRTEEDFMRIHEVEMEAARQKKAAQQKQKAAKKSKQPAIVSSTAMTTSATATSTTVTTPAKTAVSSEVTRCKSAPSTPSPKPPVLPPGFQSISPIPTSLSSTQPSSQPSSSPTSTLPAPAALKPALPPSPLAQEPTKKATPQPKPRGSLDLQVPRLKVAQSVQLKVAEPPRAPLTHRPSTKPGLRLVMPPQGLQAAESVLSPPVTGTGAVITKPPRSMLKTPPSSMIGSTGTSPPVVTSVIVTSGKQQIQIPVVQHVQQPQVISPPPMQSPIRASPTTPVSSTGPSPTASMVQSPTAQGLKIGAAGAGLTISPEGIGMIPSTSGAANIDVKKACVTSPSTQILTIPLTQPIQLSQLSPGLLKGAAITTPTILRGTLPTASLAGLGKSIVLTKMPVGTKIGPIVTGKPLSFITQPFQIQGQSQLPGFATVIGQVPGLSVQGAGQGPGNAASGQASAASAAGQPQPATPTTAPAAVLQQAQHMAAAGQLQAQSPSASGQPSALPTPTLQAQTLASLGQPRSGAQHPAVSITGHPFSRATPTFLPSAVAQSLGIITTLPPNLVMTKSVTTTHLTPAKSVVTGVAMSAIPGATRPAVSGATMTSVSGVAPTSAALRSPVATTVLRAQPATVATARSQAQQKLQEKILSQLKASQSHDQLEKK</sequence>
<dbReference type="InterPro" id="IPR044867">
    <property type="entry name" value="DEUBAD_dom"/>
</dbReference>
<feature type="region of interest" description="Disordered" evidence="3">
    <location>
        <begin position="912"/>
        <end position="942"/>
    </location>
</feature>